<dbReference type="AlphaFoldDB" id="R7QIN1"/>
<keyword evidence="1" id="KW-0812">Transmembrane</keyword>
<keyword evidence="3" id="KW-1185">Reference proteome</keyword>
<reference evidence="3" key="1">
    <citation type="journal article" date="2013" name="Proc. Natl. Acad. Sci. U.S.A.">
        <title>Genome structure and metabolic features in the red seaweed Chondrus crispus shed light on evolution of the Archaeplastida.</title>
        <authorList>
            <person name="Collen J."/>
            <person name="Porcel B."/>
            <person name="Carre W."/>
            <person name="Ball S.G."/>
            <person name="Chaparro C."/>
            <person name="Tonon T."/>
            <person name="Barbeyron T."/>
            <person name="Michel G."/>
            <person name="Noel B."/>
            <person name="Valentin K."/>
            <person name="Elias M."/>
            <person name="Artiguenave F."/>
            <person name="Arun A."/>
            <person name="Aury J.M."/>
            <person name="Barbosa-Neto J.F."/>
            <person name="Bothwell J.H."/>
            <person name="Bouget F.Y."/>
            <person name="Brillet L."/>
            <person name="Cabello-Hurtado F."/>
            <person name="Capella-Gutierrez S."/>
            <person name="Charrier B."/>
            <person name="Cladiere L."/>
            <person name="Cock J.M."/>
            <person name="Coelho S.M."/>
            <person name="Colleoni C."/>
            <person name="Czjzek M."/>
            <person name="Da Silva C."/>
            <person name="Delage L."/>
            <person name="Denoeud F."/>
            <person name="Deschamps P."/>
            <person name="Dittami S.M."/>
            <person name="Gabaldon T."/>
            <person name="Gachon C.M."/>
            <person name="Groisillier A."/>
            <person name="Herve C."/>
            <person name="Jabbari K."/>
            <person name="Katinka M."/>
            <person name="Kloareg B."/>
            <person name="Kowalczyk N."/>
            <person name="Labadie K."/>
            <person name="Leblanc C."/>
            <person name="Lopez P.J."/>
            <person name="McLachlan D.H."/>
            <person name="Meslet-Cladiere L."/>
            <person name="Moustafa A."/>
            <person name="Nehr Z."/>
            <person name="Nyvall Collen P."/>
            <person name="Panaud O."/>
            <person name="Partensky F."/>
            <person name="Poulain J."/>
            <person name="Rensing S.A."/>
            <person name="Rousvoal S."/>
            <person name="Samson G."/>
            <person name="Symeonidi A."/>
            <person name="Weissenbach J."/>
            <person name="Zambounis A."/>
            <person name="Wincker P."/>
            <person name="Boyen C."/>
        </authorList>
    </citation>
    <scope>NUCLEOTIDE SEQUENCE [LARGE SCALE GENOMIC DNA]</scope>
    <source>
        <strain evidence="3">cv. Stackhouse</strain>
    </source>
</reference>
<dbReference type="EMBL" id="HG001884">
    <property type="protein sequence ID" value="CDF37929.1"/>
    <property type="molecule type" value="Genomic_DNA"/>
</dbReference>
<keyword evidence="1" id="KW-1133">Transmembrane helix</keyword>
<dbReference type="RefSeq" id="XP_005717800.1">
    <property type="nucleotide sequence ID" value="XM_005717743.1"/>
</dbReference>
<organism evidence="2 3">
    <name type="scientific">Chondrus crispus</name>
    <name type="common">Carrageen Irish moss</name>
    <name type="synonym">Polymorpha crispa</name>
    <dbReference type="NCBI Taxonomy" id="2769"/>
    <lineage>
        <taxon>Eukaryota</taxon>
        <taxon>Rhodophyta</taxon>
        <taxon>Florideophyceae</taxon>
        <taxon>Rhodymeniophycidae</taxon>
        <taxon>Gigartinales</taxon>
        <taxon>Gigartinaceae</taxon>
        <taxon>Chondrus</taxon>
    </lineage>
</organism>
<evidence type="ECO:0000256" key="1">
    <source>
        <dbReference type="SAM" id="Phobius"/>
    </source>
</evidence>
<accession>R7QIN1</accession>
<protein>
    <submittedName>
        <fullName evidence="2">Uncharacterized protein</fullName>
    </submittedName>
</protein>
<evidence type="ECO:0000313" key="2">
    <source>
        <dbReference type="EMBL" id="CDF37929.1"/>
    </source>
</evidence>
<sequence length="53" mass="6010">MDPMQPFMRPPSREELRAVLKANAAFLAIYFTAIRATPLALDFAYAAYSHYSN</sequence>
<evidence type="ECO:0000313" key="3">
    <source>
        <dbReference type="Proteomes" id="UP000012073"/>
    </source>
</evidence>
<dbReference type="KEGG" id="ccp:CHC_T00006081001"/>
<dbReference type="Proteomes" id="UP000012073">
    <property type="component" value="Unassembled WGS sequence"/>
</dbReference>
<keyword evidence="1" id="KW-0472">Membrane</keyword>
<proteinExistence type="predicted"/>
<dbReference type="Gramene" id="CDF37929">
    <property type="protein sequence ID" value="CDF37929"/>
    <property type="gene ID" value="CHC_T00006081001"/>
</dbReference>
<name>R7QIN1_CHOCR</name>
<dbReference type="GeneID" id="17325517"/>
<gene>
    <name evidence="2" type="ORF">CHC_T00006081001</name>
</gene>
<feature type="transmembrane region" description="Helical" evidence="1">
    <location>
        <begin position="20"/>
        <end position="48"/>
    </location>
</feature>